<reference evidence="6 7" key="1">
    <citation type="submission" date="2010-03" db="EMBL/GenBank/DDBJ databases">
        <title>Complete sequence of Sideroxydans lithotrophicus ES-1.</title>
        <authorList>
            <consortium name="US DOE Joint Genome Institute"/>
            <person name="Lucas S."/>
            <person name="Copeland A."/>
            <person name="Lapidus A."/>
            <person name="Cheng J.-F."/>
            <person name="Bruce D."/>
            <person name="Goodwin L."/>
            <person name="Pitluck S."/>
            <person name="Munk A.C."/>
            <person name="Detter J.C."/>
            <person name="Han C."/>
            <person name="Tapia R."/>
            <person name="Larimer F."/>
            <person name="Land M."/>
            <person name="Hauser L."/>
            <person name="Kyrpides N."/>
            <person name="Ivanova N."/>
            <person name="Emerson D."/>
            <person name="Woyke T."/>
        </authorList>
    </citation>
    <scope>NUCLEOTIDE SEQUENCE [LARGE SCALE GENOMIC DNA]</scope>
    <source>
        <strain evidence="6 7">ES-1</strain>
    </source>
</reference>
<dbReference type="SMART" id="SM00267">
    <property type="entry name" value="GGDEF"/>
    <property type="match status" value="1"/>
</dbReference>
<proteinExistence type="predicted"/>
<dbReference type="Pfam" id="PF00990">
    <property type="entry name" value="GGDEF"/>
    <property type="match status" value="1"/>
</dbReference>
<dbReference type="eggNOG" id="COG2202">
    <property type="taxonomic scope" value="Bacteria"/>
</dbReference>
<dbReference type="InterPro" id="IPR035919">
    <property type="entry name" value="EAL_sf"/>
</dbReference>
<dbReference type="InterPro" id="IPR029787">
    <property type="entry name" value="Nucleotide_cyclase"/>
</dbReference>
<dbReference type="NCBIfam" id="TIGR00229">
    <property type="entry name" value="sensory_box"/>
    <property type="match status" value="1"/>
</dbReference>
<dbReference type="Pfam" id="PF13426">
    <property type="entry name" value="PAS_9"/>
    <property type="match status" value="1"/>
</dbReference>
<accession>D5CR33</accession>
<feature type="domain" description="EAL" evidence="4">
    <location>
        <begin position="580"/>
        <end position="834"/>
    </location>
</feature>
<dbReference type="InterPro" id="IPR052155">
    <property type="entry name" value="Biofilm_reg_signaling"/>
</dbReference>
<gene>
    <name evidence="6" type="ordered locus">Slit_1181</name>
</gene>
<dbReference type="SMART" id="SM00091">
    <property type="entry name" value="PAS"/>
    <property type="match status" value="1"/>
</dbReference>
<dbReference type="InterPro" id="IPR000700">
    <property type="entry name" value="PAS-assoc_C"/>
</dbReference>
<dbReference type="SUPFAM" id="SSF55785">
    <property type="entry name" value="PYP-like sensor domain (PAS domain)"/>
    <property type="match status" value="1"/>
</dbReference>
<protein>
    <submittedName>
        <fullName evidence="6">Diguanylate cyclase/phosphodiesterase with PAS/PAC sensor(S)</fullName>
    </submittedName>
</protein>
<evidence type="ECO:0000259" key="4">
    <source>
        <dbReference type="PROSITE" id="PS50883"/>
    </source>
</evidence>
<dbReference type="FunFam" id="3.20.20.450:FF:000001">
    <property type="entry name" value="Cyclic di-GMP phosphodiesterase yahA"/>
    <property type="match status" value="1"/>
</dbReference>
<dbReference type="CDD" id="cd00130">
    <property type="entry name" value="PAS"/>
    <property type="match status" value="1"/>
</dbReference>
<keyword evidence="1" id="KW-0812">Transmembrane</keyword>
<dbReference type="InterPro" id="IPR000014">
    <property type="entry name" value="PAS"/>
</dbReference>
<feature type="domain" description="PAC" evidence="3">
    <location>
        <begin position="349"/>
        <end position="401"/>
    </location>
</feature>
<organism evidence="6 7">
    <name type="scientific">Sideroxydans lithotrophicus (strain ES-1)</name>
    <dbReference type="NCBI Taxonomy" id="580332"/>
    <lineage>
        <taxon>Bacteria</taxon>
        <taxon>Pseudomonadati</taxon>
        <taxon>Pseudomonadota</taxon>
        <taxon>Betaproteobacteria</taxon>
        <taxon>Nitrosomonadales</taxon>
        <taxon>Gallionellaceae</taxon>
        <taxon>Sideroxydans</taxon>
    </lineage>
</organism>
<dbReference type="HOGENOM" id="CLU_000445_70_49_4"/>
<dbReference type="SMART" id="SM00052">
    <property type="entry name" value="EAL"/>
    <property type="match status" value="1"/>
</dbReference>
<dbReference type="CDD" id="cd01948">
    <property type="entry name" value="EAL"/>
    <property type="match status" value="1"/>
</dbReference>
<dbReference type="Pfam" id="PF00563">
    <property type="entry name" value="EAL"/>
    <property type="match status" value="1"/>
</dbReference>
<feature type="domain" description="GGDEF" evidence="5">
    <location>
        <begin position="433"/>
        <end position="571"/>
    </location>
</feature>
<evidence type="ECO:0000259" key="2">
    <source>
        <dbReference type="PROSITE" id="PS50112"/>
    </source>
</evidence>
<dbReference type="PROSITE" id="PS50883">
    <property type="entry name" value="EAL"/>
    <property type="match status" value="1"/>
</dbReference>
<dbReference type="Gene3D" id="3.30.450.20">
    <property type="entry name" value="PAS domain"/>
    <property type="match status" value="1"/>
</dbReference>
<evidence type="ECO:0000259" key="5">
    <source>
        <dbReference type="PROSITE" id="PS50887"/>
    </source>
</evidence>
<feature type="transmembrane region" description="Helical" evidence="1">
    <location>
        <begin position="203"/>
        <end position="223"/>
    </location>
</feature>
<dbReference type="CDD" id="cd01949">
    <property type="entry name" value="GGDEF"/>
    <property type="match status" value="1"/>
</dbReference>
<dbReference type="PANTHER" id="PTHR44757">
    <property type="entry name" value="DIGUANYLATE CYCLASE DGCP"/>
    <property type="match status" value="1"/>
</dbReference>
<feature type="transmembrane region" description="Helical" evidence="1">
    <location>
        <begin position="104"/>
        <end position="124"/>
    </location>
</feature>
<dbReference type="Gene3D" id="3.20.20.450">
    <property type="entry name" value="EAL domain"/>
    <property type="match status" value="1"/>
</dbReference>
<feature type="transmembrane region" description="Helical" evidence="1">
    <location>
        <begin position="173"/>
        <end position="191"/>
    </location>
</feature>
<dbReference type="RefSeq" id="WP_013029317.1">
    <property type="nucleotide sequence ID" value="NC_013959.1"/>
</dbReference>
<dbReference type="PANTHER" id="PTHR44757:SF2">
    <property type="entry name" value="BIOFILM ARCHITECTURE MAINTENANCE PROTEIN MBAA"/>
    <property type="match status" value="1"/>
</dbReference>
<keyword evidence="1" id="KW-1133">Transmembrane helix</keyword>
<feature type="transmembrane region" description="Helical" evidence="1">
    <location>
        <begin position="136"/>
        <end position="153"/>
    </location>
</feature>
<name>D5CR33_SIDLE</name>
<dbReference type="PROSITE" id="PS50112">
    <property type="entry name" value="PAS"/>
    <property type="match status" value="1"/>
</dbReference>
<evidence type="ECO:0000259" key="3">
    <source>
        <dbReference type="PROSITE" id="PS50113"/>
    </source>
</evidence>
<dbReference type="InterPro" id="IPR043128">
    <property type="entry name" value="Rev_trsase/Diguanyl_cyclase"/>
</dbReference>
<dbReference type="InterPro" id="IPR001633">
    <property type="entry name" value="EAL_dom"/>
</dbReference>
<evidence type="ECO:0000313" key="7">
    <source>
        <dbReference type="Proteomes" id="UP000001625"/>
    </source>
</evidence>
<feature type="domain" description="PAS" evidence="2">
    <location>
        <begin position="274"/>
        <end position="322"/>
    </location>
</feature>
<dbReference type="OrthoDB" id="9813903at2"/>
<dbReference type="SUPFAM" id="SSF55073">
    <property type="entry name" value="Nucleotide cyclase"/>
    <property type="match status" value="1"/>
</dbReference>
<dbReference type="eggNOG" id="COG5001">
    <property type="taxonomic scope" value="Bacteria"/>
</dbReference>
<sequence length="837" mass="93621">MPPSAPETLRLRIVMVTVFGLGLAIQALSLLAGDLDKHVFLRSLPVHGAIEMAGSVIAAMVAYLLLRLHAIGEGSSFNHQIAAALLAMSGLDGLHAMMPDGESFVWLHSLATAFGGLLFAMIWLPGHWFKPVMRHWPLNAFLMAAAMGIYSILQPGQIPQMLASGQFTQAAVIMNIGGGLFLLLAAVKLFLTYRHSAKSEDLLFFFQCLILASAAITFMQSSIWDMPWWGWHMQRLAGYTLTLWLVVKTAKTIEGKTLLSNRLLKQQIEDRKQAENQLRIAATAFETHEAIMITDAHANIIRVNQAFQNITGYSPEDVIGKNPRVLSSGRQGSEFYAAMWKRLLGSGSWTGEIWDKRKNGEVYPKWLTITAVKDNEGVTTEYVAIFSDITLRKHAEEEIYTLAFYDSLTKLPNRRHLLDRINQARSISARSNHYGALLFLDMDRFKILNDTLGHDYGDLFLVEVSRRMRNCVRDMDTVARIGGDEFVVLIEEIGTDNEEVSTKVALIAEKIRAALTEPYLLKDKEHHSSPSIGVCLYLGNEESVDTLLRHADLAMYQAKESGRNGVRFFDPAMQLAVETRAALEADMRHAVTGKQLRLYYQIQLTSDHRPLGAEALIRWMHPVRGLVSPAQFIPIAEESSLILEIGHWVLETACKQLVLWSKHERTRNLILAINVSAQQFNKHDFVDTVSTLLHLHQLNPNRLKLELTESVVLSDVADVVSKMHALKALGVKLALDDFGTGYSSLSYLKQLPLDQIKIDRSFVSDVTTDPSDAVMVQTIINLAHNFRMNVIAEGVETEDQLNFLKQNGCMAYQGFLFGKPMPIDEFEALLGQTQTLA</sequence>
<feature type="transmembrane region" description="Helical" evidence="1">
    <location>
        <begin position="12"/>
        <end position="32"/>
    </location>
</feature>
<feature type="transmembrane region" description="Helical" evidence="1">
    <location>
        <begin position="44"/>
        <end position="65"/>
    </location>
</feature>
<dbReference type="AlphaFoldDB" id="D5CR33"/>
<keyword evidence="7" id="KW-1185">Reference proteome</keyword>
<keyword evidence="1" id="KW-0472">Membrane</keyword>
<dbReference type="KEGG" id="slt:Slit_1181"/>
<dbReference type="InterPro" id="IPR035965">
    <property type="entry name" value="PAS-like_dom_sf"/>
</dbReference>
<dbReference type="NCBIfam" id="TIGR00254">
    <property type="entry name" value="GGDEF"/>
    <property type="match status" value="1"/>
</dbReference>
<evidence type="ECO:0000313" key="6">
    <source>
        <dbReference type="EMBL" id="ADE11419.1"/>
    </source>
</evidence>
<dbReference type="PROSITE" id="PS50113">
    <property type="entry name" value="PAC"/>
    <property type="match status" value="1"/>
</dbReference>
<dbReference type="PROSITE" id="PS50887">
    <property type="entry name" value="GGDEF"/>
    <property type="match status" value="1"/>
</dbReference>
<evidence type="ECO:0000256" key="1">
    <source>
        <dbReference type="SAM" id="Phobius"/>
    </source>
</evidence>
<dbReference type="EMBL" id="CP001965">
    <property type="protein sequence ID" value="ADE11419.1"/>
    <property type="molecule type" value="Genomic_DNA"/>
</dbReference>
<dbReference type="STRING" id="580332.Slit_1181"/>
<dbReference type="Proteomes" id="UP000001625">
    <property type="component" value="Chromosome"/>
</dbReference>
<dbReference type="SUPFAM" id="SSF141868">
    <property type="entry name" value="EAL domain-like"/>
    <property type="match status" value="1"/>
</dbReference>
<dbReference type="InterPro" id="IPR000160">
    <property type="entry name" value="GGDEF_dom"/>
</dbReference>
<dbReference type="Gene3D" id="3.30.70.270">
    <property type="match status" value="1"/>
</dbReference>